<dbReference type="EMBL" id="CABPSX010000002">
    <property type="protein sequence ID" value="VVG70418.1"/>
    <property type="molecule type" value="Genomic_DNA"/>
</dbReference>
<evidence type="ECO:0000313" key="1">
    <source>
        <dbReference type="EMBL" id="VVG70418.1"/>
    </source>
</evidence>
<gene>
    <name evidence="1" type="ORF">PAP18089_01378</name>
</gene>
<dbReference type="Proteomes" id="UP000364291">
    <property type="component" value="Unassembled WGS sequence"/>
</dbReference>
<dbReference type="OrthoDB" id="9135533at2"/>
<organism evidence="1 2">
    <name type="scientific">Pandoraea apista</name>
    <dbReference type="NCBI Taxonomy" id="93218"/>
    <lineage>
        <taxon>Bacteria</taxon>
        <taxon>Pseudomonadati</taxon>
        <taxon>Pseudomonadota</taxon>
        <taxon>Betaproteobacteria</taxon>
        <taxon>Burkholderiales</taxon>
        <taxon>Burkholderiaceae</taxon>
        <taxon>Pandoraea</taxon>
    </lineage>
</organism>
<accession>A0A5E5P1G9</accession>
<dbReference type="RefSeq" id="WP_150728552.1">
    <property type="nucleotide sequence ID" value="NZ_CABPSX010000002.1"/>
</dbReference>
<sequence>MCNLHKPSFLRNALSLGYDLKNHMTLNGVPVGVPLDDVMPACQGDPKAAKTLCHGPVRGPHTSVDVYGFWEGEASDGKPLVTSMWASMNSEGTLIRLVGVRLAPSAALPVLFALRDGLGMPSSMDLWSVQWQTRDNNVFLMSGSDLPTLAIATKN</sequence>
<reference evidence="1 2" key="1">
    <citation type="submission" date="2019-08" db="EMBL/GenBank/DDBJ databases">
        <authorList>
            <person name="Peeters C."/>
        </authorList>
    </citation>
    <scope>NUCLEOTIDE SEQUENCE [LARGE SCALE GENOMIC DNA]</scope>
    <source>
        <strain evidence="1 2">LMG 18089</strain>
    </source>
</reference>
<proteinExistence type="predicted"/>
<protein>
    <submittedName>
        <fullName evidence="1">Uncharacterized protein</fullName>
    </submittedName>
</protein>
<dbReference type="AlphaFoldDB" id="A0A5E5P1G9"/>
<evidence type="ECO:0000313" key="2">
    <source>
        <dbReference type="Proteomes" id="UP000364291"/>
    </source>
</evidence>
<name>A0A5E5P1G9_9BURK</name>